<keyword evidence="1" id="KW-0812">Transmembrane</keyword>
<accession>G5JI40</accession>
<dbReference type="Proteomes" id="UP000005413">
    <property type="component" value="Unassembled WGS sequence"/>
</dbReference>
<dbReference type="OrthoDB" id="2404814at2"/>
<dbReference type="PATRIC" id="fig|911238.3.peg.944"/>
<dbReference type="AlphaFoldDB" id="G5JI40"/>
<organism evidence="2 3">
    <name type="scientific">Staphylococcus simiae CCM 7213 = CCUG 51256</name>
    <dbReference type="NCBI Taxonomy" id="911238"/>
    <lineage>
        <taxon>Bacteria</taxon>
        <taxon>Bacillati</taxon>
        <taxon>Bacillota</taxon>
        <taxon>Bacilli</taxon>
        <taxon>Bacillales</taxon>
        <taxon>Staphylococcaceae</taxon>
        <taxon>Staphylococcus</taxon>
    </lineage>
</organism>
<dbReference type="EMBL" id="AEUN01000382">
    <property type="protein sequence ID" value="EHJ08157.1"/>
    <property type="molecule type" value="Genomic_DNA"/>
</dbReference>
<proteinExistence type="predicted"/>
<sequence length="67" mass="7495">MHMHHSSKIAIGIYLATIVIIFSVYLSIILITSMSGHDVSQIILDSKQQHHTSSHQNHLSLPTISFD</sequence>
<name>G5JI40_9STAP</name>
<keyword evidence="1" id="KW-1133">Transmembrane helix</keyword>
<protein>
    <submittedName>
        <fullName evidence="2">Uncharacterized protein</fullName>
    </submittedName>
</protein>
<evidence type="ECO:0000313" key="3">
    <source>
        <dbReference type="Proteomes" id="UP000005413"/>
    </source>
</evidence>
<feature type="transmembrane region" description="Helical" evidence="1">
    <location>
        <begin position="12"/>
        <end position="31"/>
    </location>
</feature>
<dbReference type="RefSeq" id="WP_002463437.1">
    <property type="nucleotide sequence ID" value="NZ_AEUN01000382.1"/>
</dbReference>
<keyword evidence="3" id="KW-1185">Reference proteome</keyword>
<reference evidence="2 3" key="1">
    <citation type="journal article" date="2012" name="BMC Genomics">
        <title>Comparative genomic analysis of the genus Staphylococcus including Staphylococcus aureus and its newly described sister species Staphylococcus simiae.</title>
        <authorList>
            <person name="Suzuki H."/>
            <person name="Lefebure T."/>
            <person name="Pavinski Bitar P."/>
            <person name="Stanhope M.J."/>
        </authorList>
    </citation>
    <scope>NUCLEOTIDE SEQUENCE [LARGE SCALE GENOMIC DNA]</scope>
    <source>
        <strain evidence="2 3">CCM 7213</strain>
    </source>
</reference>
<gene>
    <name evidence="2" type="ORF">SS7213T_05611</name>
</gene>
<keyword evidence="1" id="KW-0472">Membrane</keyword>
<evidence type="ECO:0000256" key="1">
    <source>
        <dbReference type="SAM" id="Phobius"/>
    </source>
</evidence>
<evidence type="ECO:0000313" key="2">
    <source>
        <dbReference type="EMBL" id="EHJ08157.1"/>
    </source>
</evidence>
<comment type="caution">
    <text evidence="2">The sequence shown here is derived from an EMBL/GenBank/DDBJ whole genome shotgun (WGS) entry which is preliminary data.</text>
</comment>